<reference evidence="3 5" key="1">
    <citation type="submission" date="2020-08" db="EMBL/GenBank/DDBJ databases">
        <title>Streptomycin Non-resistant strain, P. mexicana.</title>
        <authorList>
            <person name="Ganesh-Kumar S."/>
            <person name="Zhe T."/>
            <person name="Yu Z."/>
            <person name="Min Y."/>
        </authorList>
    </citation>
    <scope>NUCLEOTIDE SEQUENCE [LARGE SCALE GENOMIC DNA]</scope>
    <source>
        <strain evidence="3 5">GTZY2</strain>
    </source>
</reference>
<dbReference type="EMBL" id="CP060028">
    <property type="protein sequence ID" value="QND79843.1"/>
    <property type="molecule type" value="Genomic_DNA"/>
</dbReference>
<dbReference type="GO" id="GO:0016020">
    <property type="term" value="C:membrane"/>
    <property type="evidence" value="ECO:0007669"/>
    <property type="project" value="GOC"/>
</dbReference>
<evidence type="ECO:0000313" key="2">
    <source>
        <dbReference type="EMBL" id="QND79843.1"/>
    </source>
</evidence>
<keyword evidence="1" id="KW-0472">Membrane</keyword>
<keyword evidence="4" id="KW-1185">Reference proteome</keyword>
<dbReference type="GO" id="GO:0046521">
    <property type="term" value="P:sphingoid catabolic process"/>
    <property type="evidence" value="ECO:0007669"/>
    <property type="project" value="TreeGrafter"/>
</dbReference>
<dbReference type="InterPro" id="IPR009305">
    <property type="entry name" value="Mpo1-like"/>
</dbReference>
<dbReference type="EMBL" id="CP060731">
    <property type="protein sequence ID" value="QNN79002.1"/>
    <property type="molecule type" value="Genomic_DNA"/>
</dbReference>
<dbReference type="PANTHER" id="PTHR28026:SF9">
    <property type="entry name" value="2-HYDROXY-PALMITIC ACID DIOXYGENASE MPO1"/>
    <property type="match status" value="1"/>
</dbReference>
<gene>
    <name evidence="2" type="ORF">H4W19_16190</name>
    <name evidence="3" type="ORF">IAE60_06225</name>
</gene>
<evidence type="ECO:0000313" key="4">
    <source>
        <dbReference type="Proteomes" id="UP000515506"/>
    </source>
</evidence>
<dbReference type="GeneID" id="81470557"/>
<keyword evidence="1" id="KW-1133">Transmembrane helix</keyword>
<feature type="transmembrane region" description="Helical" evidence="1">
    <location>
        <begin position="77"/>
        <end position="93"/>
    </location>
</feature>
<feature type="transmembrane region" description="Helical" evidence="1">
    <location>
        <begin position="105"/>
        <end position="122"/>
    </location>
</feature>
<dbReference type="AlphaFoldDB" id="A0A7G9TFX7"/>
<dbReference type="Proteomes" id="UP000515506">
    <property type="component" value="Chromosome"/>
</dbReference>
<dbReference type="RefSeq" id="WP_185895151.1">
    <property type="nucleotide sequence ID" value="NZ_CP060028.1"/>
</dbReference>
<feature type="transmembrane region" description="Helical" evidence="1">
    <location>
        <begin position="134"/>
        <end position="152"/>
    </location>
</feature>
<dbReference type="Proteomes" id="UP000515838">
    <property type="component" value="Chromosome"/>
</dbReference>
<evidence type="ECO:0000313" key="5">
    <source>
        <dbReference type="Proteomes" id="UP000515838"/>
    </source>
</evidence>
<reference evidence="2 4" key="2">
    <citation type="submission" date="2020-08" db="EMBL/GenBank/DDBJ databases">
        <title>Streptomycin resistant and MDR strain, P. mexicana.</title>
        <authorList>
            <person name="Ganesh-kumar S."/>
            <person name="Zhe T."/>
            <person name="Yu Z."/>
            <person name="Min Y."/>
        </authorList>
    </citation>
    <scope>NUCLEOTIDE SEQUENCE [LARGE SCALE GENOMIC DNA]</scope>
    <source>
        <strain evidence="2 4">GTZY</strain>
    </source>
</reference>
<protein>
    <submittedName>
        <fullName evidence="3">DUF962 domain-containing protein</fullName>
    </submittedName>
</protein>
<evidence type="ECO:0000313" key="3">
    <source>
        <dbReference type="EMBL" id="QNN79002.1"/>
    </source>
</evidence>
<feature type="transmembrane region" description="Helical" evidence="1">
    <location>
        <begin position="27"/>
        <end position="46"/>
    </location>
</feature>
<name>A0A7G9TFX7_PSEMX</name>
<dbReference type="PANTHER" id="PTHR28026">
    <property type="entry name" value="DUF962 DOMAIN PROTEIN (AFU_ORTHOLOGUE AFUA_8G05310)"/>
    <property type="match status" value="1"/>
</dbReference>
<sequence length="159" mass="18328">MNATAQRPVDRWFASYSGDHQNDTNQLIHVFAVPTILWTVVALLWCIPVFGTWIKSGAWAALAMFAAWMYYYKLSRPLGFGMLAIFIAMAWLTRWLEALLGLQNLLYLAIAVFVLAWIAQFIGHKIEGKKPSFLTDLTYLLIGPVWVLSKFYRKMGWKY</sequence>
<evidence type="ECO:0000256" key="1">
    <source>
        <dbReference type="SAM" id="Phobius"/>
    </source>
</evidence>
<accession>A0A7G9TFX7</accession>
<dbReference type="Pfam" id="PF06127">
    <property type="entry name" value="Mpo1-like"/>
    <property type="match status" value="1"/>
</dbReference>
<organism evidence="3 5">
    <name type="scientific">Pseudoxanthomonas mexicana</name>
    <dbReference type="NCBI Taxonomy" id="128785"/>
    <lineage>
        <taxon>Bacteria</taxon>
        <taxon>Pseudomonadati</taxon>
        <taxon>Pseudomonadota</taxon>
        <taxon>Gammaproteobacteria</taxon>
        <taxon>Lysobacterales</taxon>
        <taxon>Lysobacteraceae</taxon>
        <taxon>Pseudoxanthomonas</taxon>
    </lineage>
</organism>
<proteinExistence type="predicted"/>
<keyword evidence="1" id="KW-0812">Transmembrane</keyword>